<proteinExistence type="predicted"/>
<gene>
    <name evidence="2" type="ORF">HaLaN_25948</name>
</gene>
<evidence type="ECO:0000313" key="3">
    <source>
        <dbReference type="Proteomes" id="UP000485058"/>
    </source>
</evidence>
<feature type="region of interest" description="Disordered" evidence="1">
    <location>
        <begin position="100"/>
        <end position="121"/>
    </location>
</feature>
<organism evidence="2 3">
    <name type="scientific">Haematococcus lacustris</name>
    <name type="common">Green alga</name>
    <name type="synonym">Haematococcus pluvialis</name>
    <dbReference type="NCBI Taxonomy" id="44745"/>
    <lineage>
        <taxon>Eukaryota</taxon>
        <taxon>Viridiplantae</taxon>
        <taxon>Chlorophyta</taxon>
        <taxon>core chlorophytes</taxon>
        <taxon>Chlorophyceae</taxon>
        <taxon>CS clade</taxon>
        <taxon>Chlamydomonadales</taxon>
        <taxon>Haematococcaceae</taxon>
        <taxon>Haematococcus</taxon>
    </lineage>
</organism>
<dbReference type="EMBL" id="BLLF01003539">
    <property type="protein sequence ID" value="GFH27599.1"/>
    <property type="molecule type" value="Genomic_DNA"/>
</dbReference>
<sequence length="262" mass="27915">MTYQLIVHLHAGLHHPSRQRLLHKYRHTPAGFWGRLAPNWPTAHKADSAGTPMLPCHWPHPELAGALHIRDDQGGLVTSSRRQHMAQQGALQLGIAAQVGDDDEQQHHHRKAQSNWHGNDGGQQGCAQCWSACRTTHTAQTILPASGGDGLGGVGGGGWVGGTKPVVPHSCSLKAAAPRLSLTALRPEVMEVMAAANVQGRHSDASHHTPTYGHQGAETGADASARHGTYRDVTVVVTIGLPGGDAWLVKRLSRHPAKQACT</sequence>
<reference evidence="2 3" key="1">
    <citation type="submission" date="2020-02" db="EMBL/GenBank/DDBJ databases">
        <title>Draft genome sequence of Haematococcus lacustris strain NIES-144.</title>
        <authorList>
            <person name="Morimoto D."/>
            <person name="Nakagawa S."/>
            <person name="Yoshida T."/>
            <person name="Sawayama S."/>
        </authorList>
    </citation>
    <scope>NUCLEOTIDE SEQUENCE [LARGE SCALE GENOMIC DNA]</scope>
    <source>
        <strain evidence="2 3">NIES-144</strain>
    </source>
</reference>
<dbReference type="Proteomes" id="UP000485058">
    <property type="component" value="Unassembled WGS sequence"/>
</dbReference>
<feature type="region of interest" description="Disordered" evidence="1">
    <location>
        <begin position="198"/>
        <end position="220"/>
    </location>
</feature>
<comment type="caution">
    <text evidence="2">The sequence shown here is derived from an EMBL/GenBank/DDBJ whole genome shotgun (WGS) entry which is preliminary data.</text>
</comment>
<evidence type="ECO:0000313" key="2">
    <source>
        <dbReference type="EMBL" id="GFH27599.1"/>
    </source>
</evidence>
<keyword evidence="3" id="KW-1185">Reference proteome</keyword>
<evidence type="ECO:0000256" key="1">
    <source>
        <dbReference type="SAM" id="MobiDB-lite"/>
    </source>
</evidence>
<accession>A0A6A0A3B3</accession>
<dbReference type="AlphaFoldDB" id="A0A6A0A3B3"/>
<protein>
    <submittedName>
        <fullName evidence="2">Uncharacterized protein</fullName>
    </submittedName>
</protein>
<name>A0A6A0A3B3_HAELA</name>